<evidence type="ECO:0000256" key="3">
    <source>
        <dbReference type="ARBA" id="ARBA00004533"/>
    </source>
</evidence>
<dbReference type="SMART" id="SM00387">
    <property type="entry name" value="HATPase_c"/>
    <property type="match status" value="1"/>
</dbReference>
<evidence type="ECO:0000256" key="11">
    <source>
        <dbReference type="ARBA" id="ARBA00022840"/>
    </source>
</evidence>
<dbReference type="InterPro" id="IPR050428">
    <property type="entry name" value="TCS_sensor_his_kinase"/>
</dbReference>
<dbReference type="InterPro" id="IPR036890">
    <property type="entry name" value="HATPase_C_sf"/>
</dbReference>
<dbReference type="Pfam" id="PF00512">
    <property type="entry name" value="HisKA"/>
    <property type="match status" value="1"/>
</dbReference>
<dbReference type="PANTHER" id="PTHR45436">
    <property type="entry name" value="SENSOR HISTIDINE KINASE YKOH"/>
    <property type="match status" value="1"/>
</dbReference>
<dbReference type="OrthoDB" id="9786919at2"/>
<dbReference type="PANTHER" id="PTHR45436:SF15">
    <property type="entry name" value="SENSOR HISTIDINE KINASE CUSS"/>
    <property type="match status" value="1"/>
</dbReference>
<evidence type="ECO:0000256" key="1">
    <source>
        <dbReference type="ARBA" id="ARBA00000085"/>
    </source>
</evidence>
<dbReference type="Pfam" id="PF02518">
    <property type="entry name" value="HATPase_c"/>
    <property type="match status" value="1"/>
</dbReference>
<dbReference type="FunFam" id="1.10.287.130:FF:000001">
    <property type="entry name" value="Two-component sensor histidine kinase"/>
    <property type="match status" value="1"/>
</dbReference>
<evidence type="ECO:0000256" key="10">
    <source>
        <dbReference type="ARBA" id="ARBA00022777"/>
    </source>
</evidence>
<dbReference type="InterPro" id="IPR003594">
    <property type="entry name" value="HATPase_dom"/>
</dbReference>
<evidence type="ECO:0000256" key="4">
    <source>
        <dbReference type="ARBA" id="ARBA00022475"/>
    </source>
</evidence>
<keyword evidence="10 15" id="KW-0418">Kinase</keyword>
<proteinExistence type="predicted"/>
<keyword evidence="9 15" id="KW-0547">Nucleotide-binding</keyword>
<dbReference type="GO" id="GO:0000155">
    <property type="term" value="F:phosphorelay sensor kinase activity"/>
    <property type="evidence" value="ECO:0007669"/>
    <property type="project" value="InterPro"/>
</dbReference>
<name>A0A516SLQ8_9NEIS</name>
<gene>
    <name evidence="18" type="ORF">FNU76_23585</name>
</gene>
<dbReference type="Pfam" id="PF00672">
    <property type="entry name" value="HAMP"/>
    <property type="match status" value="1"/>
</dbReference>
<dbReference type="CDD" id="cd00082">
    <property type="entry name" value="HisKA"/>
    <property type="match status" value="1"/>
</dbReference>
<keyword evidence="8 15" id="KW-0812">Transmembrane</keyword>
<dbReference type="PROSITE" id="PS50109">
    <property type="entry name" value="HIS_KIN"/>
    <property type="match status" value="1"/>
</dbReference>
<feature type="transmembrane region" description="Helical" evidence="15">
    <location>
        <begin position="12"/>
        <end position="35"/>
    </location>
</feature>
<dbReference type="PROSITE" id="PS50885">
    <property type="entry name" value="HAMP"/>
    <property type="match status" value="1"/>
</dbReference>
<dbReference type="SUPFAM" id="SSF47384">
    <property type="entry name" value="Homodimeric domain of signal transducing histidine kinase"/>
    <property type="match status" value="1"/>
</dbReference>
<keyword evidence="13 15" id="KW-0902">Two-component regulatory system</keyword>
<evidence type="ECO:0000313" key="18">
    <source>
        <dbReference type="EMBL" id="QDQ29091.1"/>
    </source>
</evidence>
<dbReference type="EC" id="2.7.13.3" evidence="15"/>
<dbReference type="AlphaFoldDB" id="A0A516SLQ8"/>
<evidence type="ECO:0000259" key="16">
    <source>
        <dbReference type="PROSITE" id="PS50109"/>
    </source>
</evidence>
<dbReference type="InterPro" id="IPR036097">
    <property type="entry name" value="HisK_dim/P_sf"/>
</dbReference>
<evidence type="ECO:0000256" key="2">
    <source>
        <dbReference type="ARBA" id="ARBA00004141"/>
    </source>
</evidence>
<comment type="function">
    <text evidence="15">Member of a two-component regulatory system.</text>
</comment>
<evidence type="ECO:0000313" key="19">
    <source>
        <dbReference type="Proteomes" id="UP000317550"/>
    </source>
</evidence>
<evidence type="ECO:0000256" key="7">
    <source>
        <dbReference type="ARBA" id="ARBA00022679"/>
    </source>
</evidence>
<keyword evidence="19" id="KW-1185">Reference proteome</keyword>
<dbReference type="InterPro" id="IPR006290">
    <property type="entry name" value="CztS_silS_copS"/>
</dbReference>
<dbReference type="GO" id="GO:0005886">
    <property type="term" value="C:plasma membrane"/>
    <property type="evidence" value="ECO:0007669"/>
    <property type="project" value="UniProtKB-SubCell"/>
</dbReference>
<accession>A0A516SLQ8</accession>
<keyword evidence="14 15" id="KW-0472">Membrane</keyword>
<keyword evidence="4 15" id="KW-1003">Cell membrane</keyword>
<dbReference type="EMBL" id="CP041730">
    <property type="protein sequence ID" value="QDQ29091.1"/>
    <property type="molecule type" value="Genomic_DNA"/>
</dbReference>
<evidence type="ECO:0000256" key="15">
    <source>
        <dbReference type="RuleBase" id="RU364088"/>
    </source>
</evidence>
<protein>
    <recommendedName>
        <fullName evidence="15">Sensor protein</fullName>
        <ecNumber evidence="15">2.7.13.3</ecNumber>
    </recommendedName>
</protein>
<dbReference type="NCBIfam" id="TIGR01386">
    <property type="entry name" value="cztS_silS_copS"/>
    <property type="match status" value="1"/>
</dbReference>
<sequence length="461" mass="50862">MKRGWMDTDSVAFHLVGLFTLGSALILLGVGYTLYHALAMQVEARDRAEIDGKAKVVRHILMGIARPEQLATHAAKIAEIKVGHPHLSLGIRTGGIWLLRPSAVIANRLATSALPAADRIETFRIGDEEWWVRRIAHRWPGISPAEVDVYVAVDITDSQRLLRQHRDVAMLAGLLGVMLSGMVAYLVTRRSLLPLGLLAKQAGQLTADRLGAPLDVAQAPTEVRGLVESLNGMLSRLNSSFRSLEQFSADIAHELRTPLNNLMLQTQVTLSRDRDVQSYVEALHSNLEELERMQRMVTDMLFVARADRGLLTLAQGAVDLRQEAESVVEYFELAASEKAQSIKIHGELTVPGDRLMLRRVLTNLLSNAVRYSPAGAAIQLTLRNDPDRRELTVSNPVGQMVQGDLLHLFARFTRGNPDSQRDTDGVGLGLAIVDSIVRLHKGKVSVKLERGAILFCVHFPH</sequence>
<dbReference type="SMART" id="SM00304">
    <property type="entry name" value="HAMP"/>
    <property type="match status" value="1"/>
</dbReference>
<evidence type="ECO:0000256" key="13">
    <source>
        <dbReference type="ARBA" id="ARBA00023012"/>
    </source>
</evidence>
<organism evidence="18 19">
    <name type="scientific">Chitinimonas arctica</name>
    <dbReference type="NCBI Taxonomy" id="2594795"/>
    <lineage>
        <taxon>Bacteria</taxon>
        <taxon>Pseudomonadati</taxon>
        <taxon>Pseudomonadota</taxon>
        <taxon>Betaproteobacteria</taxon>
        <taxon>Neisseriales</taxon>
        <taxon>Chitinibacteraceae</taxon>
        <taxon>Chitinimonas</taxon>
    </lineage>
</organism>
<dbReference type="Gene3D" id="1.10.287.130">
    <property type="match status" value="1"/>
</dbReference>
<keyword evidence="11 15" id="KW-0067">ATP-binding</keyword>
<dbReference type="InterPro" id="IPR005467">
    <property type="entry name" value="His_kinase_dom"/>
</dbReference>
<dbReference type="Gene3D" id="3.30.565.10">
    <property type="entry name" value="Histidine kinase-like ATPase, C-terminal domain"/>
    <property type="match status" value="1"/>
</dbReference>
<evidence type="ECO:0000256" key="8">
    <source>
        <dbReference type="ARBA" id="ARBA00022692"/>
    </source>
</evidence>
<evidence type="ECO:0000259" key="17">
    <source>
        <dbReference type="PROSITE" id="PS50885"/>
    </source>
</evidence>
<evidence type="ECO:0000256" key="9">
    <source>
        <dbReference type="ARBA" id="ARBA00022741"/>
    </source>
</evidence>
<feature type="domain" description="Histidine kinase" evidence="16">
    <location>
        <begin position="250"/>
        <end position="461"/>
    </location>
</feature>
<comment type="subcellular location">
    <subcellularLocation>
        <location evidence="3 15">Cell inner membrane</location>
    </subcellularLocation>
    <subcellularLocation>
        <location evidence="2">Membrane</location>
        <topology evidence="2">Multi-pass membrane protein</topology>
    </subcellularLocation>
</comment>
<dbReference type="Proteomes" id="UP000317550">
    <property type="component" value="Chromosome"/>
</dbReference>
<keyword evidence="5 15" id="KW-0997">Cell inner membrane</keyword>
<evidence type="ECO:0000256" key="5">
    <source>
        <dbReference type="ARBA" id="ARBA00022519"/>
    </source>
</evidence>
<feature type="transmembrane region" description="Helical" evidence="15">
    <location>
        <begin position="168"/>
        <end position="187"/>
    </location>
</feature>
<keyword evidence="6" id="KW-0597">Phosphoprotein</keyword>
<reference evidence="19" key="1">
    <citation type="submission" date="2019-07" db="EMBL/GenBank/DDBJ databases">
        <title>Chitinimonas sp. nov., isolated from Ny-Alesund, arctica soil.</title>
        <authorList>
            <person name="Xu Q."/>
            <person name="Peng F."/>
        </authorList>
    </citation>
    <scope>NUCLEOTIDE SEQUENCE [LARGE SCALE GENOMIC DNA]</scope>
    <source>
        <strain evidence="19">R3-44</strain>
    </source>
</reference>
<dbReference type="GO" id="GO:0005524">
    <property type="term" value="F:ATP binding"/>
    <property type="evidence" value="ECO:0007669"/>
    <property type="project" value="UniProtKB-KW"/>
</dbReference>
<keyword evidence="7 15" id="KW-0808">Transferase</keyword>
<evidence type="ECO:0000256" key="14">
    <source>
        <dbReference type="ARBA" id="ARBA00023136"/>
    </source>
</evidence>
<evidence type="ECO:0000256" key="12">
    <source>
        <dbReference type="ARBA" id="ARBA00022989"/>
    </source>
</evidence>
<comment type="catalytic activity">
    <reaction evidence="1 15">
        <text>ATP + protein L-histidine = ADP + protein N-phospho-L-histidine.</text>
        <dbReference type="EC" id="2.7.13.3"/>
    </reaction>
</comment>
<dbReference type="RefSeq" id="WP_144280471.1">
    <property type="nucleotide sequence ID" value="NZ_CP041730.1"/>
</dbReference>
<dbReference type="InterPro" id="IPR003660">
    <property type="entry name" value="HAMP_dom"/>
</dbReference>
<evidence type="ECO:0000256" key="6">
    <source>
        <dbReference type="ARBA" id="ARBA00022553"/>
    </source>
</evidence>
<dbReference type="KEGG" id="cari:FNU76_23585"/>
<dbReference type="SMART" id="SM00388">
    <property type="entry name" value="HisKA"/>
    <property type="match status" value="1"/>
</dbReference>
<dbReference type="Gene3D" id="6.10.340.10">
    <property type="match status" value="1"/>
</dbReference>
<dbReference type="InterPro" id="IPR003661">
    <property type="entry name" value="HisK_dim/P_dom"/>
</dbReference>
<keyword evidence="12 15" id="KW-1133">Transmembrane helix</keyword>
<feature type="domain" description="HAMP" evidence="17">
    <location>
        <begin position="189"/>
        <end position="242"/>
    </location>
</feature>
<dbReference type="SUPFAM" id="SSF55874">
    <property type="entry name" value="ATPase domain of HSP90 chaperone/DNA topoisomerase II/histidine kinase"/>
    <property type="match status" value="1"/>
</dbReference>